<dbReference type="InterPro" id="IPR050775">
    <property type="entry name" value="FAD-binding_Monooxygenases"/>
</dbReference>
<dbReference type="PRINTS" id="PR00411">
    <property type="entry name" value="PNDRDTASEI"/>
</dbReference>
<dbReference type="OrthoDB" id="66881at2759"/>
<keyword evidence="4" id="KW-0274">FAD</keyword>
<dbReference type="EMBL" id="SWKU01000024">
    <property type="protein sequence ID" value="KAF2997197.1"/>
    <property type="molecule type" value="Genomic_DNA"/>
</dbReference>
<dbReference type="PANTHER" id="PTHR43098:SF3">
    <property type="entry name" value="L-ORNITHINE N(5)-MONOOXYGENASE-RELATED"/>
    <property type="match status" value="1"/>
</dbReference>
<dbReference type="AlphaFoldDB" id="A0A9P4T8A8"/>
<evidence type="ECO:0008006" key="10">
    <source>
        <dbReference type="Google" id="ProtNLM"/>
    </source>
</evidence>
<dbReference type="InterPro" id="IPR020946">
    <property type="entry name" value="Flavin_mOase-like"/>
</dbReference>
<name>A0A9P4T8A8_CURKU</name>
<evidence type="ECO:0000256" key="5">
    <source>
        <dbReference type="ARBA" id="ARBA00022857"/>
    </source>
</evidence>
<dbReference type="PANTHER" id="PTHR43098">
    <property type="entry name" value="L-ORNITHINE N(5)-MONOOXYGENASE-RELATED"/>
    <property type="match status" value="1"/>
</dbReference>
<dbReference type="InterPro" id="IPR036188">
    <property type="entry name" value="FAD/NAD-bd_sf"/>
</dbReference>
<keyword evidence="7" id="KW-0503">Monooxygenase</keyword>
<evidence type="ECO:0000256" key="6">
    <source>
        <dbReference type="ARBA" id="ARBA00023002"/>
    </source>
</evidence>
<keyword evidence="9" id="KW-1185">Reference proteome</keyword>
<keyword evidence="3" id="KW-0285">Flavoprotein</keyword>
<dbReference type="Pfam" id="PF00743">
    <property type="entry name" value="FMO-like"/>
    <property type="match status" value="1"/>
</dbReference>
<keyword evidence="6" id="KW-0560">Oxidoreductase</keyword>
<gene>
    <name evidence="8" type="ORF">E8E13_006467</name>
</gene>
<comment type="caution">
    <text evidence="8">The sequence shown here is derived from an EMBL/GenBank/DDBJ whole genome shotgun (WGS) entry which is preliminary data.</text>
</comment>
<evidence type="ECO:0000256" key="7">
    <source>
        <dbReference type="ARBA" id="ARBA00023033"/>
    </source>
</evidence>
<accession>A0A9P4T8A8</accession>
<dbReference type="GO" id="GO:0050660">
    <property type="term" value="F:flavin adenine dinucleotide binding"/>
    <property type="evidence" value="ECO:0007669"/>
    <property type="project" value="InterPro"/>
</dbReference>
<reference evidence="8" key="1">
    <citation type="submission" date="2019-04" db="EMBL/GenBank/DDBJ databases">
        <title>Sequencing of skin fungus with MAO and IRED activity.</title>
        <authorList>
            <person name="Marsaioli A.J."/>
            <person name="Bonatto J.M.C."/>
            <person name="Reis Junior O."/>
        </authorList>
    </citation>
    <scope>NUCLEOTIDE SEQUENCE</scope>
    <source>
        <strain evidence="8">30M1</strain>
    </source>
</reference>
<protein>
    <recommendedName>
        <fullName evidence="10">Baeyer-Villiger monooxygenase</fullName>
    </recommendedName>
</protein>
<evidence type="ECO:0000256" key="3">
    <source>
        <dbReference type="ARBA" id="ARBA00022630"/>
    </source>
</evidence>
<organism evidence="8 9">
    <name type="scientific">Curvularia kusanoi</name>
    <name type="common">Cochliobolus kusanoi</name>
    <dbReference type="NCBI Taxonomy" id="90978"/>
    <lineage>
        <taxon>Eukaryota</taxon>
        <taxon>Fungi</taxon>
        <taxon>Dikarya</taxon>
        <taxon>Ascomycota</taxon>
        <taxon>Pezizomycotina</taxon>
        <taxon>Dothideomycetes</taxon>
        <taxon>Pleosporomycetidae</taxon>
        <taxon>Pleosporales</taxon>
        <taxon>Pleosporineae</taxon>
        <taxon>Pleosporaceae</taxon>
        <taxon>Curvularia</taxon>
    </lineage>
</organism>
<evidence type="ECO:0000256" key="4">
    <source>
        <dbReference type="ARBA" id="ARBA00022827"/>
    </source>
</evidence>
<evidence type="ECO:0000256" key="2">
    <source>
        <dbReference type="ARBA" id="ARBA00010139"/>
    </source>
</evidence>
<sequence length="536" mass="60970">MGSFSEIELDALIVGAGFGGVYQLKKLRDEGYAVKLVDNATTWGGVWYWNRYPGARVDSTIPHYEFSDPKLWGEWRWKQRFPGSEELRQYFGFVADKWDLNKDAIFNTTVSAATWDDSSARWYVKTSTGDCFVVRYLLLNTGFSAKRHIPTWTGIDKFTGTLVHPSFWPKEEPDFQGKKVAVIGTGSTGVQLAQELSQTAERFVLFQRTPNMALPMKQVEYDGNDQTLPQREYPHLFEGRPHSFSGFSFNFLNRGTFEDTPEQRLKTYQDLWDQGDFHFWLATYHDMLFTEEANDEAYNFWKAKVRSRVKDPKLQSVLAPDTKPHAFGGKRISLENGFYEIFNQDNVTLVDINTTPVIEFTERGIKTTAEEFDFDYIVCATGFDAITGGLKQIDITGIDGEKLAQKWDQGTKTYLGLCVSGFPNMFFTYGPQAPTALCNGPTCAELQGDWIVQMMNDMREKGLSKIDAGQDVEEQWAKDIWTFANATLVPKTASWYMGDNIPGKPREPLIYLGGVPNYYKTINKVAAEGYKGFSRT</sequence>
<evidence type="ECO:0000313" key="8">
    <source>
        <dbReference type="EMBL" id="KAF2997197.1"/>
    </source>
</evidence>
<dbReference type="SUPFAM" id="SSF51905">
    <property type="entry name" value="FAD/NAD(P)-binding domain"/>
    <property type="match status" value="3"/>
</dbReference>
<comment type="similarity">
    <text evidence="2">Belongs to the FAD-binding monooxygenase family.</text>
</comment>
<keyword evidence="5" id="KW-0521">NADP</keyword>
<dbReference type="GO" id="GO:0050661">
    <property type="term" value="F:NADP binding"/>
    <property type="evidence" value="ECO:0007669"/>
    <property type="project" value="InterPro"/>
</dbReference>
<evidence type="ECO:0000256" key="1">
    <source>
        <dbReference type="ARBA" id="ARBA00001974"/>
    </source>
</evidence>
<dbReference type="GO" id="GO:0004499">
    <property type="term" value="F:N,N-dimethylaniline monooxygenase activity"/>
    <property type="evidence" value="ECO:0007669"/>
    <property type="project" value="InterPro"/>
</dbReference>
<comment type="cofactor">
    <cofactor evidence="1">
        <name>FAD</name>
        <dbReference type="ChEBI" id="CHEBI:57692"/>
    </cofactor>
</comment>
<dbReference type="Proteomes" id="UP000801428">
    <property type="component" value="Unassembled WGS sequence"/>
</dbReference>
<dbReference type="Gene3D" id="3.50.50.60">
    <property type="entry name" value="FAD/NAD(P)-binding domain"/>
    <property type="match status" value="2"/>
</dbReference>
<evidence type="ECO:0000313" key="9">
    <source>
        <dbReference type="Proteomes" id="UP000801428"/>
    </source>
</evidence>
<proteinExistence type="inferred from homology"/>